<dbReference type="EMBL" id="CP036349">
    <property type="protein sequence ID" value="QDV75981.1"/>
    <property type="molecule type" value="Genomic_DNA"/>
</dbReference>
<name>A0A518KDW5_9BACT</name>
<feature type="domain" description="DUF2262" evidence="1">
    <location>
        <begin position="8"/>
        <end position="145"/>
    </location>
</feature>
<evidence type="ECO:0000313" key="3">
    <source>
        <dbReference type="Proteomes" id="UP000316426"/>
    </source>
</evidence>
<dbReference type="AlphaFoldDB" id="A0A518KDW5"/>
<keyword evidence="3" id="KW-1185">Reference proteome</keyword>
<dbReference type="Pfam" id="PF10020">
    <property type="entry name" value="DUF2262"/>
    <property type="match status" value="1"/>
</dbReference>
<dbReference type="InterPro" id="IPR019260">
    <property type="entry name" value="DUF2262"/>
</dbReference>
<accession>A0A518KDW5</accession>
<reference evidence="2 3" key="1">
    <citation type="submission" date="2019-02" db="EMBL/GenBank/DDBJ databases">
        <title>Deep-cultivation of Planctomycetes and their phenomic and genomic characterization uncovers novel biology.</title>
        <authorList>
            <person name="Wiegand S."/>
            <person name="Jogler M."/>
            <person name="Boedeker C."/>
            <person name="Pinto D."/>
            <person name="Vollmers J."/>
            <person name="Rivas-Marin E."/>
            <person name="Kohn T."/>
            <person name="Peeters S.H."/>
            <person name="Heuer A."/>
            <person name="Rast P."/>
            <person name="Oberbeckmann S."/>
            <person name="Bunk B."/>
            <person name="Jeske O."/>
            <person name="Meyerdierks A."/>
            <person name="Storesund J.E."/>
            <person name="Kallscheuer N."/>
            <person name="Luecker S."/>
            <person name="Lage O.M."/>
            <person name="Pohl T."/>
            <person name="Merkel B.J."/>
            <person name="Hornburger P."/>
            <person name="Mueller R.-W."/>
            <person name="Bruemmer F."/>
            <person name="Labrenz M."/>
            <person name="Spormann A.M."/>
            <person name="Op den Camp H."/>
            <person name="Overmann J."/>
            <person name="Amann R."/>
            <person name="Jetten M.S.M."/>
            <person name="Mascher T."/>
            <person name="Medema M.H."/>
            <person name="Devos D.P."/>
            <person name="Kaster A.-K."/>
            <person name="Ovreas L."/>
            <person name="Rohde M."/>
            <person name="Galperin M.Y."/>
            <person name="Jogler C."/>
        </authorList>
    </citation>
    <scope>NUCLEOTIDE SEQUENCE [LARGE SCALE GENOMIC DNA]</scope>
    <source>
        <strain evidence="2 3">Spa11</strain>
    </source>
</reference>
<evidence type="ECO:0000313" key="2">
    <source>
        <dbReference type="EMBL" id="QDV75981.1"/>
    </source>
</evidence>
<dbReference type="RefSeq" id="WP_145116264.1">
    <property type="nucleotide sequence ID" value="NZ_CP036349.1"/>
</dbReference>
<dbReference type="KEGG" id="bmei:Spa11_42040"/>
<evidence type="ECO:0000259" key="1">
    <source>
        <dbReference type="Pfam" id="PF10020"/>
    </source>
</evidence>
<organism evidence="2 3">
    <name type="scientific">Botrimarina mediterranea</name>
    <dbReference type="NCBI Taxonomy" id="2528022"/>
    <lineage>
        <taxon>Bacteria</taxon>
        <taxon>Pseudomonadati</taxon>
        <taxon>Planctomycetota</taxon>
        <taxon>Planctomycetia</taxon>
        <taxon>Pirellulales</taxon>
        <taxon>Lacipirellulaceae</taxon>
        <taxon>Botrimarina</taxon>
    </lineage>
</organism>
<sequence>MASDITHSVLGKLTWSANLSCWEGKVELRPGYPINLGITTRMDLEPTHNIDELLRSAVEMLEWARRSESVCRERIAEELLEPYNDTWAPEDAPAPMKRGEFVQRVTPNSLTRDIDGSGFFYWADDDMFAGHWIELRFRKDYTISEVGLAG</sequence>
<dbReference type="Proteomes" id="UP000316426">
    <property type="component" value="Chromosome"/>
</dbReference>
<proteinExistence type="predicted"/>
<gene>
    <name evidence="2" type="ORF">Spa11_42040</name>
</gene>
<protein>
    <recommendedName>
        <fullName evidence="1">DUF2262 domain-containing protein</fullName>
    </recommendedName>
</protein>